<comment type="subcellular location">
    <subcellularLocation>
        <location evidence="1">Cell outer membrane</location>
    </subcellularLocation>
</comment>
<dbReference type="Proteomes" id="UP000679126">
    <property type="component" value="Unassembled WGS sequence"/>
</dbReference>
<organism evidence="9 10">
    <name type="scientific">Chitinophaga chungangae</name>
    <dbReference type="NCBI Taxonomy" id="2821488"/>
    <lineage>
        <taxon>Bacteria</taxon>
        <taxon>Pseudomonadati</taxon>
        <taxon>Bacteroidota</taxon>
        <taxon>Chitinophagia</taxon>
        <taxon>Chitinophagales</taxon>
        <taxon>Chitinophagaceae</taxon>
        <taxon>Chitinophaga</taxon>
    </lineage>
</organism>
<protein>
    <submittedName>
        <fullName evidence="9">TolC family protein</fullName>
    </submittedName>
</protein>
<dbReference type="PANTHER" id="PTHR30026">
    <property type="entry name" value="OUTER MEMBRANE PROTEIN TOLC"/>
    <property type="match status" value="1"/>
</dbReference>
<name>A0ABS3YBV2_9BACT</name>
<evidence type="ECO:0000256" key="1">
    <source>
        <dbReference type="ARBA" id="ARBA00004442"/>
    </source>
</evidence>
<evidence type="ECO:0000256" key="5">
    <source>
        <dbReference type="ARBA" id="ARBA00022692"/>
    </source>
</evidence>
<evidence type="ECO:0000256" key="4">
    <source>
        <dbReference type="ARBA" id="ARBA00022452"/>
    </source>
</evidence>
<keyword evidence="4" id="KW-1134">Transmembrane beta strand</keyword>
<evidence type="ECO:0000313" key="9">
    <source>
        <dbReference type="EMBL" id="MBO9152162.1"/>
    </source>
</evidence>
<gene>
    <name evidence="9" type="ORF">J7I43_08065</name>
</gene>
<keyword evidence="7" id="KW-0998">Cell outer membrane</keyword>
<evidence type="ECO:0000256" key="3">
    <source>
        <dbReference type="ARBA" id="ARBA00022448"/>
    </source>
</evidence>
<dbReference type="Pfam" id="PF02321">
    <property type="entry name" value="OEP"/>
    <property type="match status" value="1"/>
</dbReference>
<dbReference type="SUPFAM" id="SSF56954">
    <property type="entry name" value="Outer membrane efflux proteins (OEP)"/>
    <property type="match status" value="1"/>
</dbReference>
<keyword evidence="5" id="KW-0812">Transmembrane</keyword>
<keyword evidence="8" id="KW-0732">Signal</keyword>
<comment type="similarity">
    <text evidence="2">Belongs to the outer membrane factor (OMF) (TC 1.B.17) family.</text>
</comment>
<feature type="signal peptide" evidence="8">
    <location>
        <begin position="1"/>
        <end position="28"/>
    </location>
</feature>
<dbReference type="PANTHER" id="PTHR30026:SF20">
    <property type="entry name" value="OUTER MEMBRANE PROTEIN TOLC"/>
    <property type="match status" value="1"/>
</dbReference>
<evidence type="ECO:0000256" key="2">
    <source>
        <dbReference type="ARBA" id="ARBA00007613"/>
    </source>
</evidence>
<dbReference type="Gene3D" id="1.20.1600.10">
    <property type="entry name" value="Outer membrane efflux proteins (OEP)"/>
    <property type="match status" value="1"/>
</dbReference>
<evidence type="ECO:0000256" key="8">
    <source>
        <dbReference type="SAM" id="SignalP"/>
    </source>
</evidence>
<keyword evidence="6" id="KW-0472">Membrane</keyword>
<dbReference type="InterPro" id="IPR003423">
    <property type="entry name" value="OMP_efflux"/>
</dbReference>
<accession>A0ABS3YBV2</accession>
<reference evidence="10" key="1">
    <citation type="submission" date="2021-03" db="EMBL/GenBank/DDBJ databases">
        <title>Assistant Professor.</title>
        <authorList>
            <person name="Huq M.A."/>
        </authorList>
    </citation>
    <scope>NUCLEOTIDE SEQUENCE [LARGE SCALE GENOMIC DNA]</scope>
    <source>
        <strain evidence="10">MAH-28</strain>
    </source>
</reference>
<evidence type="ECO:0000256" key="7">
    <source>
        <dbReference type="ARBA" id="ARBA00023237"/>
    </source>
</evidence>
<evidence type="ECO:0000313" key="10">
    <source>
        <dbReference type="Proteomes" id="UP000679126"/>
    </source>
</evidence>
<keyword evidence="10" id="KW-1185">Reference proteome</keyword>
<proteinExistence type="inferred from homology"/>
<dbReference type="EMBL" id="JAGHKP010000001">
    <property type="protein sequence ID" value="MBO9152162.1"/>
    <property type="molecule type" value="Genomic_DNA"/>
</dbReference>
<dbReference type="RefSeq" id="WP_209145052.1">
    <property type="nucleotide sequence ID" value="NZ_JAGHKP010000001.1"/>
</dbReference>
<evidence type="ECO:0000256" key="6">
    <source>
        <dbReference type="ARBA" id="ARBA00023136"/>
    </source>
</evidence>
<feature type="chain" id="PRO_5045247999" evidence="8">
    <location>
        <begin position="29"/>
        <end position="448"/>
    </location>
</feature>
<comment type="caution">
    <text evidence="9">The sequence shown here is derived from an EMBL/GenBank/DDBJ whole genome shotgun (WGS) entry which is preliminary data.</text>
</comment>
<keyword evidence="3" id="KW-0813">Transport</keyword>
<dbReference type="InterPro" id="IPR051906">
    <property type="entry name" value="TolC-like"/>
</dbReference>
<sequence>MKRINNRNIIKSGICLVCMAGFITGAQAQPVSDTALTLSLRDVIGKAKESNKLVAVMKTEESATRLDLEEARAGALPRINASGSYQRYTRVTLYDGVWGDPHSITKPPNANAGGLALETSFNLYAGGRQRYIVTDSRHKNELASINIEEQKANTGLQAALHYLELIRYYYQGRLISDQVTRARTRSQNIAALYANGKITKSDVLRADVLLSNVLLNETANKNDYRISNRRLNILLGIGEFTVIIPADTASLSVADSLENDLHTGGFPGNYAILKAGKNIELQENRTRLAQSFNKPAIALFGGYGFNYPNTFMFPPVAQTLSVGTAGVKVTYEISSLYQHKNNLRSSRMRETALAQQKDWITENVRLEAKALEIKYYEAVHRVHVTKKSIEQAETNYHIQNTKYFNQLSLLTDLLDADNLYQESRFNYLQANIAAMSIYYRLLFITGKL</sequence>